<sequence length="252" mass="28385">MIKSKRLLVDNSQVEDQRLRDLESKVQSLMAESNTQKSKITEQDRIINSLNAQLLNLPVVQNIANIVFLSSTETQRFYVHTLHLILGRGAIFTRWGKHACPDNTSELVYSGAADYLCLPPDPNFGPSHPDDSDVQYIYGAEYDNYFYKNLFDDDVPCAVCRSTVRTTALMIPGRNDCYKGWKKEYYGTLASDRFRHSAATQFVCLDENPEPILGSSQNFNGKLFVPVKGVCGSLPCPPYDGTHYFTCVVCTK</sequence>
<dbReference type="Proteomes" id="UP001217089">
    <property type="component" value="Unassembled WGS sequence"/>
</dbReference>
<feature type="coiled-coil region" evidence="1">
    <location>
        <begin position="12"/>
        <end position="39"/>
    </location>
</feature>
<evidence type="ECO:0008006" key="4">
    <source>
        <dbReference type="Google" id="ProtNLM"/>
    </source>
</evidence>
<keyword evidence="3" id="KW-1185">Reference proteome</keyword>
<evidence type="ECO:0000313" key="3">
    <source>
        <dbReference type="Proteomes" id="UP001217089"/>
    </source>
</evidence>
<evidence type="ECO:0000313" key="2">
    <source>
        <dbReference type="EMBL" id="KAJ8297425.1"/>
    </source>
</evidence>
<accession>A0ABQ9DX14</accession>
<reference evidence="2 3" key="1">
    <citation type="submission" date="2022-12" db="EMBL/GenBank/DDBJ databases">
        <title>Chromosome-level genome of Tegillarca granosa.</title>
        <authorList>
            <person name="Kim J."/>
        </authorList>
    </citation>
    <scope>NUCLEOTIDE SEQUENCE [LARGE SCALE GENOMIC DNA]</scope>
    <source>
        <strain evidence="2">Teg-2019</strain>
        <tissue evidence="2">Adductor muscle</tissue>
    </source>
</reference>
<protein>
    <recommendedName>
        <fullName evidence="4">Short-chain collagen C4</fullName>
    </recommendedName>
</protein>
<keyword evidence="1" id="KW-0175">Coiled coil</keyword>
<organism evidence="2 3">
    <name type="scientific">Tegillarca granosa</name>
    <name type="common">Malaysian cockle</name>
    <name type="synonym">Anadara granosa</name>
    <dbReference type="NCBI Taxonomy" id="220873"/>
    <lineage>
        <taxon>Eukaryota</taxon>
        <taxon>Metazoa</taxon>
        <taxon>Spiralia</taxon>
        <taxon>Lophotrochozoa</taxon>
        <taxon>Mollusca</taxon>
        <taxon>Bivalvia</taxon>
        <taxon>Autobranchia</taxon>
        <taxon>Pteriomorphia</taxon>
        <taxon>Arcoida</taxon>
        <taxon>Arcoidea</taxon>
        <taxon>Arcidae</taxon>
        <taxon>Tegillarca</taxon>
    </lineage>
</organism>
<dbReference type="PANTHER" id="PTHR24024">
    <property type="entry name" value="PULMONARY SURFACTANT-ASSOCIATED PROTEIN A"/>
    <property type="match status" value="1"/>
</dbReference>
<dbReference type="InterPro" id="IPR051077">
    <property type="entry name" value="Ca-dependent_lectin"/>
</dbReference>
<dbReference type="EMBL" id="JARBDR010000923">
    <property type="protein sequence ID" value="KAJ8297425.1"/>
    <property type="molecule type" value="Genomic_DNA"/>
</dbReference>
<dbReference type="PANTHER" id="PTHR24024:SF18">
    <property type="entry name" value="SHORT-CHAIN COLLAGEN C4-LIKE"/>
    <property type="match status" value="1"/>
</dbReference>
<proteinExistence type="predicted"/>
<gene>
    <name evidence="2" type="ORF">KUTeg_023956</name>
</gene>
<evidence type="ECO:0000256" key="1">
    <source>
        <dbReference type="SAM" id="Coils"/>
    </source>
</evidence>
<comment type="caution">
    <text evidence="2">The sequence shown here is derived from an EMBL/GenBank/DDBJ whole genome shotgun (WGS) entry which is preliminary data.</text>
</comment>
<name>A0ABQ9DX14_TEGGR</name>